<evidence type="ECO:0000313" key="1">
    <source>
        <dbReference type="EMBL" id="WZO32778.1"/>
    </source>
</evidence>
<dbReference type="RefSeq" id="WP_349427397.1">
    <property type="nucleotide sequence ID" value="NZ_CP151632.1"/>
</dbReference>
<dbReference type="EMBL" id="CP151632">
    <property type="protein sequence ID" value="WZO32778.1"/>
    <property type="molecule type" value="Genomic_DNA"/>
</dbReference>
<dbReference type="Gene3D" id="3.10.129.10">
    <property type="entry name" value="Hotdog Thioesterase"/>
    <property type="match status" value="1"/>
</dbReference>
<sequence length="275" mass="29414">MSALALSSHDHDSPVTLPAALSRTAEYAEPTGTIFLDRRLNGPRRSANGGFAAGSLAQHIDAETVTVVLHRPIPLGLELPVVGDGRGGGVVHHRGRLIALARPGQLSDSPAPPPPTYDEALLARSRYPLAGVRHPLADCVVCGVDRTDGMHVTLGPLEGTAGRLAAPWSVDTRISHAGTADYPAVWGALDCPSYPALALENRILCLLGTITARVERRPRVGEHLVIHSWTREQHGRRYETSAAMVDSRGALVARADATWIAVKHPRVAALAAWRW</sequence>
<dbReference type="AlphaFoldDB" id="A0AAU6S794"/>
<dbReference type="InterPro" id="IPR029069">
    <property type="entry name" value="HotDog_dom_sf"/>
</dbReference>
<accession>A0AAU6S794</accession>
<dbReference type="SUPFAM" id="SSF54637">
    <property type="entry name" value="Thioesterase/thiol ester dehydrase-isomerase"/>
    <property type="match status" value="1"/>
</dbReference>
<organism evidence="1">
    <name type="scientific">Microbacterium sp. LWS13-1.2</name>
    <dbReference type="NCBI Taxonomy" id="3135264"/>
    <lineage>
        <taxon>Bacteria</taxon>
        <taxon>Bacillati</taxon>
        <taxon>Actinomycetota</taxon>
        <taxon>Actinomycetes</taxon>
        <taxon>Micrococcales</taxon>
        <taxon>Microbacteriaceae</taxon>
        <taxon>Microbacterium</taxon>
    </lineage>
</organism>
<evidence type="ECO:0008006" key="2">
    <source>
        <dbReference type="Google" id="ProtNLM"/>
    </source>
</evidence>
<reference evidence="1" key="1">
    <citation type="submission" date="2024-04" db="EMBL/GenBank/DDBJ databases">
        <authorList>
            <person name="Roder T."/>
            <person name="Oberhansli S."/>
            <person name="Kreuzer M."/>
        </authorList>
    </citation>
    <scope>NUCLEOTIDE SEQUENCE</scope>
    <source>
        <strain evidence="1">LWS13-1.2</strain>
    </source>
</reference>
<name>A0AAU6S794_9MICO</name>
<protein>
    <recommendedName>
        <fullName evidence="2">Thioesterase superfamily protein</fullName>
    </recommendedName>
</protein>
<proteinExistence type="predicted"/>
<gene>
    <name evidence="1" type="ORF">MRBLWS13_000381</name>
</gene>